<protein>
    <submittedName>
        <fullName evidence="1">Uncharacterized protein</fullName>
    </submittedName>
</protein>
<keyword evidence="2" id="KW-1185">Reference proteome</keyword>
<organism evidence="1 2">
    <name type="scientific">Trichoglossum hirsutum</name>
    <dbReference type="NCBI Taxonomy" id="265104"/>
    <lineage>
        <taxon>Eukaryota</taxon>
        <taxon>Fungi</taxon>
        <taxon>Dikarya</taxon>
        <taxon>Ascomycota</taxon>
        <taxon>Pezizomycotina</taxon>
        <taxon>Geoglossomycetes</taxon>
        <taxon>Geoglossales</taxon>
        <taxon>Geoglossaceae</taxon>
        <taxon>Trichoglossum</taxon>
    </lineage>
</organism>
<reference evidence="1" key="1">
    <citation type="submission" date="2021-03" db="EMBL/GenBank/DDBJ databases">
        <title>Comparative genomics and phylogenomic investigation of the class Geoglossomycetes provide insights into ecological specialization and systematics.</title>
        <authorList>
            <person name="Melie T."/>
            <person name="Pirro S."/>
            <person name="Miller A.N."/>
            <person name="Quandt A."/>
        </authorList>
    </citation>
    <scope>NUCLEOTIDE SEQUENCE</scope>
    <source>
        <strain evidence="1">CAQ_001_2017</strain>
    </source>
</reference>
<dbReference type="Proteomes" id="UP000750711">
    <property type="component" value="Unassembled WGS sequence"/>
</dbReference>
<evidence type="ECO:0000313" key="1">
    <source>
        <dbReference type="EMBL" id="KAH0555798.1"/>
    </source>
</evidence>
<name>A0A9P8L7H8_9PEZI</name>
<dbReference type="AlphaFoldDB" id="A0A9P8L7H8"/>
<sequence>MPPAGKRGSISVVFDDLVLFEFEAVTLPDPDLVILPDAEAAPELDPLFVVETPEAEESVFGGELVLELEPSRLKECQARQYDLTEQFWRIFGALTGVISPEEIVWRPWPRRRKRREQEQS</sequence>
<gene>
    <name evidence="1" type="ORF">GP486_006256</name>
</gene>
<accession>A0A9P8L7H8</accession>
<dbReference type="EMBL" id="JAGHQM010001351">
    <property type="protein sequence ID" value="KAH0555798.1"/>
    <property type="molecule type" value="Genomic_DNA"/>
</dbReference>
<comment type="caution">
    <text evidence="1">The sequence shown here is derived from an EMBL/GenBank/DDBJ whole genome shotgun (WGS) entry which is preliminary data.</text>
</comment>
<evidence type="ECO:0000313" key="2">
    <source>
        <dbReference type="Proteomes" id="UP000750711"/>
    </source>
</evidence>
<proteinExistence type="predicted"/>